<proteinExistence type="predicted"/>
<reference evidence="2 4" key="10">
    <citation type="journal article" date="2015" name="G3 (Bethesda)">
        <title>Gene Model Annotations for Drosophila melanogaster: The Rule-Benders.</title>
        <authorList>
            <consortium name="FlyBase Consortium"/>
            <person name="Crosby M.A."/>
            <person name="Gramates L.S."/>
            <person name="Dos Santos G."/>
            <person name="Matthews B.B."/>
            <person name="St Pierre S.E."/>
            <person name="Zhou P."/>
            <person name="Schroeder A.J."/>
            <person name="Falls K."/>
            <person name="Emmert D.B."/>
            <person name="Russo S.M."/>
            <person name="Gelbart W.M."/>
            <person name="null"/>
        </authorList>
    </citation>
    <scope>NUCLEOTIDE SEQUENCE [LARGE SCALE GENOMIC DNA]</scope>
    <source>
        <strain evidence="4">Berkeley</strain>
    </source>
</reference>
<evidence type="ECO:0000313" key="3">
    <source>
        <dbReference type="FlyBase" id="FBgn0261267"/>
    </source>
</evidence>
<reference evidence="2 4" key="8">
    <citation type="journal article" date="2007" name="Science">
        <title>Sequence finishing and mapping of Drosophila melanogaster heterochromatin.</title>
        <authorList>
            <person name="Hoskins R.A."/>
            <person name="Carlson J.W."/>
            <person name="Kennedy C."/>
            <person name="Acevedo D."/>
            <person name="Evans-Holm M."/>
            <person name="Frise E."/>
            <person name="Wan K.H."/>
            <person name="Park S."/>
            <person name="Mendez-Lago M."/>
            <person name="Rossi F."/>
            <person name="Villasante A."/>
            <person name="Dimitri P."/>
            <person name="Karpen G.H."/>
            <person name="Celniker S.E."/>
        </authorList>
    </citation>
    <scope>NUCLEOTIDE SEQUENCE [LARGE SCALE GENOMIC DNA]</scope>
    <source>
        <strain evidence="4">Berkeley</strain>
    </source>
</reference>
<dbReference type="FlyBase" id="FBgn0261267">
    <property type="gene designation" value="CG42615"/>
</dbReference>
<reference evidence="2 4" key="11">
    <citation type="journal article" date="2015" name="Genome Res.">
        <title>The Release 6 reference sequence of the Drosophila melanogaster genome.</title>
        <authorList>
            <person name="Hoskins R.A."/>
            <person name="Carlson J.W."/>
            <person name="Wan K.H."/>
            <person name="Park S."/>
            <person name="Mendez I."/>
            <person name="Galle S.E."/>
            <person name="Booth B.W."/>
            <person name="Pfeiffer B.D."/>
            <person name="George R.A."/>
            <person name="Svirskas R."/>
            <person name="Krzywinski M."/>
            <person name="Schein J."/>
            <person name="Accardo M.C."/>
            <person name="Damia E."/>
            <person name="Messina G."/>
            <person name="Mendez-Lago M."/>
            <person name="de Pablos B."/>
            <person name="Demakova O.V."/>
            <person name="Andreyeva E.N."/>
            <person name="Boldyreva L.V."/>
            <person name="Marra M."/>
            <person name="Carvalho A.B."/>
            <person name="Dimitri P."/>
            <person name="Villasante A."/>
            <person name="Zhimulev I.F."/>
            <person name="Rubin G.M."/>
            <person name="Karpen G.H."/>
            <person name="Celniker S.E."/>
        </authorList>
    </citation>
    <scope>NUCLEOTIDE SEQUENCE [LARGE SCALE GENOMIC DNA]</scope>
    <source>
        <strain evidence="4">Berkeley</strain>
    </source>
</reference>
<dbReference type="AlphaFoldDB" id="E1JH12"/>
<gene>
    <name evidence="2" type="primary">Dmel\CG42615</name>
    <name evidence="2" type="synonym">gft</name>
    <name evidence="2 3" type="ORF">CG42615</name>
    <name evidence="2" type="ORF">Dmel_CG42615</name>
</gene>
<dbReference type="PaxDb" id="7227-FBpp0291432"/>
<reference evidence="2 4" key="1">
    <citation type="journal article" date="2000" name="Science">
        <title>The genome sequence of Drosophila melanogaster.</title>
        <authorList>
            <person name="Adams M.D."/>
            <person name="Celniker S.E."/>
            <person name="Holt R.A."/>
            <person name="Evans C.A."/>
            <person name="Gocayne J.D."/>
            <person name="Amanatides P.G."/>
            <person name="Scherer S.E."/>
            <person name="Li P.W."/>
            <person name="Hoskins R.A."/>
            <person name="Galle R.F."/>
            <person name="George R.A."/>
            <person name="Lewis S.E."/>
            <person name="Richards S."/>
            <person name="Ashburner M."/>
            <person name="Henderson S.N."/>
            <person name="Sutton G.G."/>
            <person name="Wortman J.R."/>
            <person name="Yandell M.D."/>
            <person name="Zhang Q."/>
            <person name="Chen L.X."/>
            <person name="Brandon R.C."/>
            <person name="Rogers Y.H."/>
            <person name="Blazej R.G."/>
            <person name="Champe M."/>
            <person name="Pfeiffer B.D."/>
            <person name="Wan K.H."/>
            <person name="Doyle C."/>
            <person name="Baxter E.G."/>
            <person name="Helt G."/>
            <person name="Nelson C.R."/>
            <person name="Gabor G.L."/>
            <person name="Abril J.F."/>
            <person name="Agbayani A."/>
            <person name="An H.J."/>
            <person name="Andrews-Pfannkoch C."/>
            <person name="Baldwin D."/>
            <person name="Ballew R.M."/>
            <person name="Basu A."/>
            <person name="Baxendale J."/>
            <person name="Bayraktaroglu L."/>
            <person name="Beasley E.M."/>
            <person name="Beeson K.Y."/>
            <person name="Benos P.V."/>
            <person name="Berman B.P."/>
            <person name="Bhandari D."/>
            <person name="Bolshakov S."/>
            <person name="Borkova D."/>
            <person name="Botchan M.R."/>
            <person name="Bouck J."/>
            <person name="Brokstein P."/>
            <person name="Brottier P."/>
            <person name="Burtis K.C."/>
            <person name="Busam D.A."/>
            <person name="Butler H."/>
            <person name="Cadieu E."/>
            <person name="Center A."/>
            <person name="Chandra I."/>
            <person name="Cherry J.M."/>
            <person name="Cawley S."/>
            <person name="Dahlke C."/>
            <person name="Davenport L.B."/>
            <person name="Davies P."/>
            <person name="de Pablos B."/>
            <person name="Delcher A."/>
            <person name="Deng Z."/>
            <person name="Mays A.D."/>
            <person name="Dew I."/>
            <person name="Dietz S.M."/>
            <person name="Dodson K."/>
            <person name="Doup L.E."/>
            <person name="Downes M."/>
            <person name="Dugan-Rocha S."/>
            <person name="Dunkov B.C."/>
            <person name="Dunn P."/>
            <person name="Durbin K.J."/>
            <person name="Evangelista C.C."/>
            <person name="Ferraz C."/>
            <person name="Ferriera S."/>
            <person name="Fleischmann W."/>
            <person name="Fosler C."/>
            <person name="Gabrielian A.E."/>
            <person name="Garg N.S."/>
            <person name="Gelbart W.M."/>
            <person name="Glasser K."/>
            <person name="Glodek A."/>
            <person name="Gong F."/>
            <person name="Gorrell J.H."/>
            <person name="Gu Z."/>
            <person name="Guan P."/>
            <person name="Harris M."/>
            <person name="Harris N.L."/>
            <person name="Harvey D."/>
            <person name="Heiman T.J."/>
            <person name="Hernandez J.R."/>
            <person name="Houck J."/>
            <person name="Hostin D."/>
            <person name="Houston K.A."/>
            <person name="Howland T.J."/>
            <person name="Wei M.H."/>
            <person name="Ibegwam C."/>
            <person name="Jalali M."/>
            <person name="Kalush F."/>
            <person name="Karpen G.H."/>
            <person name="Ke Z."/>
            <person name="Kennison J.A."/>
            <person name="Ketchum K.A."/>
            <person name="Kimmel B.E."/>
            <person name="Kodira C.D."/>
            <person name="Kraft C."/>
            <person name="Kravitz S."/>
            <person name="Kulp D."/>
            <person name="Lai Z."/>
            <person name="Lasko P."/>
            <person name="Lei Y."/>
            <person name="Levitsky A.A."/>
            <person name="Li J."/>
            <person name="Li Z."/>
            <person name="Liang Y."/>
            <person name="Lin X."/>
            <person name="Liu X."/>
            <person name="Mattei B."/>
            <person name="McIntosh T.C."/>
            <person name="McLeod M.P."/>
            <person name="McPherson D."/>
            <person name="Merkulov G."/>
            <person name="Milshina N.V."/>
            <person name="Mobarry C."/>
            <person name="Morris J."/>
            <person name="Moshrefi A."/>
            <person name="Mount S.M."/>
            <person name="Moy M."/>
            <person name="Murphy B."/>
            <person name="Murphy L."/>
            <person name="Muzny D.M."/>
            <person name="Nelson D.L."/>
            <person name="Nelson D.R."/>
            <person name="Nelson K.A."/>
            <person name="Nixon K."/>
            <person name="Nusskern D.R."/>
            <person name="Pacleb J.M."/>
            <person name="Palazzolo M."/>
            <person name="Pittman G.S."/>
            <person name="Pan S."/>
            <person name="Pollard J."/>
            <person name="Puri V."/>
            <person name="Reese M.G."/>
            <person name="Reinert K."/>
            <person name="Remington K."/>
            <person name="Saunders R.D."/>
            <person name="Scheeler F."/>
            <person name="Shen H."/>
            <person name="Shue B.C."/>
            <person name="Siden-Kiamos I."/>
            <person name="Simpson M."/>
            <person name="Skupski M.P."/>
            <person name="Smith T."/>
            <person name="Spier E."/>
            <person name="Spradling A.C."/>
            <person name="Stapleton M."/>
            <person name="Strong R."/>
            <person name="Sun E."/>
            <person name="Svirskas R."/>
            <person name="Tector C."/>
            <person name="Turner R."/>
            <person name="Venter E."/>
            <person name="Wang A.H."/>
            <person name="Wang X."/>
            <person name="Wang Z.Y."/>
            <person name="Wassarman D.A."/>
            <person name="Weinstock G.M."/>
            <person name="Weissenbach J."/>
            <person name="Williams S.M."/>
            <person name="WoodageT"/>
            <person name="Worley K.C."/>
            <person name="Wu D."/>
            <person name="Yang S."/>
            <person name="Yao Q.A."/>
            <person name="Ye J."/>
            <person name="Yeh R.F."/>
            <person name="Zaveri J.S."/>
            <person name="Zhan M."/>
            <person name="Zhang G."/>
            <person name="Zhao Q."/>
            <person name="Zheng L."/>
            <person name="Zheng X.H."/>
            <person name="Zhong F.N."/>
            <person name="Zhong W."/>
            <person name="Zhou X."/>
            <person name="Zhu S."/>
            <person name="Zhu X."/>
            <person name="Smith H.O."/>
            <person name="Gibbs R.A."/>
            <person name="Myers E.W."/>
            <person name="Rubin G.M."/>
            <person name="Venter J.C."/>
        </authorList>
    </citation>
    <scope>NUCLEOTIDE SEQUENCE [LARGE SCALE GENOMIC DNA]</scope>
    <source>
        <strain evidence="4">Berkeley</strain>
    </source>
</reference>
<reference evidence="2 4" key="2">
    <citation type="journal article" date="2002" name="Genome Biol.">
        <title>Finishing a whole-genome shotgun: release 3 of the Drosophila melanogaster euchromatic genome sequence.</title>
        <authorList>
            <person name="Celniker S.E."/>
            <person name="Wheeler D.A."/>
            <person name="Kronmiller B."/>
            <person name="Carlson J.W."/>
            <person name="Halpern A."/>
            <person name="Patel S."/>
            <person name="Adams M."/>
            <person name="Champe M."/>
            <person name="Dugan S.P."/>
            <person name="Frise E."/>
            <person name="Hodgson A."/>
            <person name="George R.A."/>
            <person name="Hoskins R.A."/>
            <person name="Laverty T."/>
            <person name="Muzny D.M."/>
            <person name="Nelson C.R."/>
            <person name="Pacleb J.M."/>
            <person name="Park S."/>
            <person name="Pfeiffer B.D."/>
            <person name="Richards S."/>
            <person name="Sodergren E.J."/>
            <person name="Svirskas R."/>
            <person name="Tabor P.E."/>
            <person name="Wan K."/>
            <person name="Stapleton M."/>
            <person name="Sutton G.G."/>
            <person name="Venter C."/>
            <person name="Weinstock G."/>
            <person name="Scherer S.E."/>
            <person name="Myers E.W."/>
            <person name="Gibbs R.A."/>
            <person name="Rubin G.M."/>
        </authorList>
    </citation>
    <scope>NUCLEOTIDE SEQUENCE [LARGE SCALE GENOMIC DNA]</scope>
    <source>
        <strain evidence="4">Berkeley</strain>
    </source>
</reference>
<evidence type="ECO:0000256" key="1">
    <source>
        <dbReference type="SAM" id="Phobius"/>
    </source>
</evidence>
<dbReference type="OrthoDB" id="7830672at2759"/>
<dbReference type="VEuPathDB" id="VectorBase:FBgn0261267"/>
<evidence type="ECO:0000313" key="4">
    <source>
        <dbReference type="Proteomes" id="UP000000803"/>
    </source>
</evidence>
<reference evidence="2 4" key="5">
    <citation type="journal article" date="2002" name="Genome Biol.">
        <title>Heterochromatic sequences in a Drosophila whole-genome shotgun assembly.</title>
        <authorList>
            <person name="Hoskins R.A."/>
            <person name="Smith C.D."/>
            <person name="Carlson J.W."/>
            <person name="Carvalho A.B."/>
            <person name="Halpern A."/>
            <person name="Kaminker J.S."/>
            <person name="Kennedy C."/>
            <person name="Mungall C.J."/>
            <person name="Sullivan B.A."/>
            <person name="Sutton G.G."/>
            <person name="Yasuhara J.C."/>
            <person name="Wakimoto B.T."/>
            <person name="Myers E.W."/>
            <person name="Celniker S.E."/>
            <person name="Rubin G.M."/>
            <person name="Karpen G.H."/>
        </authorList>
    </citation>
    <scope>NUCLEOTIDE SEQUENCE [LARGE SCALE GENOMIC DNA]</scope>
    <source>
        <strain evidence="4">Berkeley</strain>
    </source>
</reference>
<keyword evidence="1" id="KW-0812">Transmembrane</keyword>
<dbReference type="InParanoid" id="E1JH12"/>
<feature type="transmembrane region" description="Helical" evidence="1">
    <location>
        <begin position="18"/>
        <end position="36"/>
    </location>
</feature>
<name>E1JH12_DROME</name>
<dbReference type="HOGENOM" id="CLU_3052570_0_0_1"/>
<dbReference type="Bgee" id="FBgn0261267">
    <property type="expression patterns" value="Expressed in imaginal disc and 21 other cell types or tissues"/>
</dbReference>
<organism evidence="2 4">
    <name type="scientific">Drosophila melanogaster</name>
    <name type="common">Fruit fly</name>
    <dbReference type="NCBI Taxonomy" id="7227"/>
    <lineage>
        <taxon>Eukaryota</taxon>
        <taxon>Metazoa</taxon>
        <taxon>Ecdysozoa</taxon>
        <taxon>Arthropoda</taxon>
        <taxon>Hexapoda</taxon>
        <taxon>Insecta</taxon>
        <taxon>Pterygota</taxon>
        <taxon>Neoptera</taxon>
        <taxon>Endopterygota</taxon>
        <taxon>Diptera</taxon>
        <taxon>Brachycera</taxon>
        <taxon>Muscomorpha</taxon>
        <taxon>Ephydroidea</taxon>
        <taxon>Drosophilidae</taxon>
        <taxon>Drosophila</taxon>
        <taxon>Sophophora</taxon>
    </lineage>
</organism>
<reference evidence="2 4" key="7">
    <citation type="journal article" date="2007" name="Science">
        <title>The Release 5.1 annotation of Drosophila melanogaster heterochromatin.</title>
        <authorList>
            <person name="Smith C.D."/>
            <person name="Shu S."/>
            <person name="Mungall C.J."/>
            <person name="Karpen G.H."/>
        </authorList>
    </citation>
    <scope>NUCLEOTIDE SEQUENCE [LARGE SCALE GENOMIC DNA]</scope>
    <source>
        <strain evidence="4">Berkeley</strain>
    </source>
</reference>
<dbReference type="PhylomeDB" id="E1JH12"/>
<dbReference type="EMBL" id="AE013599">
    <property type="protein sequence ID" value="ACZ94370.1"/>
    <property type="molecule type" value="Genomic_DNA"/>
</dbReference>
<reference evidence="2 4" key="6">
    <citation type="journal article" date="2005" name="PLoS Comput. Biol.">
        <title>Combined evidence annotation of transposable elements in genome sequences.</title>
        <authorList>
            <person name="Quesneville H."/>
            <person name="Bergman C.M."/>
            <person name="Andrieu O."/>
            <person name="Autard D."/>
            <person name="Nouaud D."/>
            <person name="Ashburner M."/>
            <person name="Anxolabehere D."/>
        </authorList>
    </citation>
    <scope>NUCLEOTIDE SEQUENCE [LARGE SCALE GENOMIC DNA]</scope>
    <source>
        <strain evidence="4">Berkeley</strain>
    </source>
</reference>
<dbReference type="GeneID" id="8674036"/>
<keyword evidence="1" id="KW-1133">Transmembrane helix</keyword>
<dbReference type="ExpressionAtlas" id="E1JH12">
    <property type="expression patterns" value="baseline and differential"/>
</dbReference>
<dbReference type="KEGG" id="dme:Dmel_CG42615"/>
<dbReference type="DNASU" id="8674036"/>
<sequence>MDHKKTLTWFFSLSSVRYAQIFIVMAVDLLTLSNLYPKHSSYIARPFLLWQDLQEEDERSLDSPQQF</sequence>
<keyword evidence="4" id="KW-1185">Reference proteome</keyword>
<dbReference type="RefSeq" id="NP_001163091.1">
    <property type="nucleotide sequence ID" value="NM_001169620.1"/>
</dbReference>
<keyword evidence="1" id="KW-0472">Membrane</keyword>
<accession>E1JH12</accession>
<reference evidence="2 4" key="4">
    <citation type="journal article" date="2002" name="Genome Biol.">
        <title>The transposable elements of the Drosophila melanogaster euchromatin: a genomics perspective.</title>
        <authorList>
            <person name="Kaminker J.S."/>
            <person name="Bergman C.M."/>
            <person name="Kronmiller B."/>
            <person name="Carlson J."/>
            <person name="Svirskas R."/>
            <person name="Patel S."/>
            <person name="Frise E."/>
            <person name="Wheeler D.A."/>
            <person name="Lewis S.E."/>
            <person name="Rubin G.M."/>
            <person name="Ashburner M."/>
            <person name="Celniker S.E."/>
        </authorList>
    </citation>
    <scope>NUCLEOTIDE SEQUENCE [LARGE SCALE GENOMIC DNA]</scope>
    <source>
        <strain evidence="4">Berkeley</strain>
    </source>
</reference>
<dbReference type="Proteomes" id="UP000000803">
    <property type="component" value="Chromosome 2R"/>
</dbReference>
<dbReference type="AGR" id="FB:FBgn0261267"/>
<evidence type="ECO:0000313" key="2">
    <source>
        <dbReference type="EMBL" id="ACZ94370.1"/>
    </source>
</evidence>
<protein>
    <submittedName>
        <fullName evidence="2">Uncharacterized protein</fullName>
    </submittedName>
</protein>
<reference evidence="2 4" key="3">
    <citation type="journal article" date="2002" name="Genome Biol.">
        <title>Annotation of the Drosophila melanogaster euchromatic genome: a systematic review.</title>
        <authorList>
            <person name="Misra S."/>
            <person name="Crosby M.A."/>
            <person name="Mungall C.J."/>
            <person name="Matthews B.B."/>
            <person name="Campbell K.S."/>
            <person name="Hradecky P."/>
            <person name="Huang Y."/>
            <person name="Kaminker J.S."/>
            <person name="Millburn G.H."/>
            <person name="Prochnik S.E."/>
            <person name="Smith C.D."/>
            <person name="Tupy J.L."/>
            <person name="Whitfied E.J."/>
            <person name="Bayraktaroglu L."/>
            <person name="Berman B.P."/>
            <person name="Bettencourt B.R."/>
            <person name="Celniker S.E."/>
            <person name="de Grey A.D."/>
            <person name="Drysdale R.A."/>
            <person name="Harris N.L."/>
            <person name="Richter J."/>
            <person name="Russo S."/>
            <person name="Schroeder A.J."/>
            <person name="Shu S.Q."/>
            <person name="Stapleton M."/>
            <person name="Yamada C."/>
            <person name="Ashburner M."/>
            <person name="Gelbart W.M."/>
            <person name="Rubin G.M."/>
            <person name="Lewis S.E."/>
        </authorList>
    </citation>
    <scope>GENOME REANNOTATION</scope>
    <source>
        <strain evidence="4">Berkeley</strain>
    </source>
</reference>
<dbReference type="BioGRID-ORCS" id="8674036">
    <property type="hits" value="0 hits in 1 CRISPR screen"/>
</dbReference>
<dbReference type="OMA" id="SYIARPF"/>
<reference evidence="2 4" key="9">
    <citation type="journal article" date="2015" name="G3 (Bethesda)">
        <title>Gene Model Annotations for Drosophila melanogaster: Impact of High-Throughput Data.</title>
        <authorList>
            <consortium name="FlyBase Consortium"/>
            <person name="Matthews B.B."/>
            <person name="Dos Santos G."/>
            <person name="Crosby M.A."/>
            <person name="Emmert D.B."/>
            <person name="St Pierre S.E."/>
            <person name="Gramates L.S."/>
            <person name="Zhou P."/>
            <person name="Schroeder A.J."/>
            <person name="Falls K."/>
            <person name="Strelets V."/>
            <person name="Russo S.M."/>
            <person name="Gelbart W.M."/>
            <person name="null"/>
        </authorList>
    </citation>
    <scope>NUCLEOTIDE SEQUENCE [LARGE SCALE GENOMIC DNA]</scope>
    <source>
        <strain evidence="4">Berkeley</strain>
    </source>
</reference>